<comment type="caution">
    <text evidence="4">The sequence shown here is derived from an EMBL/GenBank/DDBJ whole genome shotgun (WGS) entry which is preliminary data.</text>
</comment>
<dbReference type="InterPro" id="IPR034593">
    <property type="entry name" value="DgoD-like"/>
</dbReference>
<protein>
    <submittedName>
        <fullName evidence="4">Enolase C-terminal domain-like protein</fullName>
    </submittedName>
</protein>
<dbReference type="EMBL" id="BAAAND010000008">
    <property type="protein sequence ID" value="GAA1596762.1"/>
    <property type="molecule type" value="Genomic_DNA"/>
</dbReference>
<accession>A0ABP4Q2P0</accession>
<dbReference type="InterPro" id="IPR029065">
    <property type="entry name" value="Enolase_C-like"/>
</dbReference>
<evidence type="ECO:0000256" key="1">
    <source>
        <dbReference type="ARBA" id="ARBA00008031"/>
    </source>
</evidence>
<proteinExistence type="inferred from homology"/>
<dbReference type="InterPro" id="IPR013341">
    <property type="entry name" value="Mandelate_racemase_N_dom"/>
</dbReference>
<evidence type="ECO:0000259" key="3">
    <source>
        <dbReference type="SMART" id="SM00922"/>
    </source>
</evidence>
<evidence type="ECO:0000313" key="5">
    <source>
        <dbReference type="Proteomes" id="UP001500190"/>
    </source>
</evidence>
<organism evidence="4 5">
    <name type="scientific">Kribbella karoonensis</name>
    <dbReference type="NCBI Taxonomy" id="324851"/>
    <lineage>
        <taxon>Bacteria</taxon>
        <taxon>Bacillati</taxon>
        <taxon>Actinomycetota</taxon>
        <taxon>Actinomycetes</taxon>
        <taxon>Propionibacteriales</taxon>
        <taxon>Kribbellaceae</taxon>
        <taxon>Kribbella</taxon>
    </lineage>
</organism>
<evidence type="ECO:0000256" key="2">
    <source>
        <dbReference type="ARBA" id="ARBA00022723"/>
    </source>
</evidence>
<evidence type="ECO:0000313" key="4">
    <source>
        <dbReference type="EMBL" id="GAA1596762.1"/>
    </source>
</evidence>
<dbReference type="InterPro" id="IPR013342">
    <property type="entry name" value="Mandelate_racemase_C"/>
</dbReference>
<dbReference type="SFLD" id="SFLDS00001">
    <property type="entry name" value="Enolase"/>
    <property type="match status" value="1"/>
</dbReference>
<sequence>MSGMSGMSRIVRVEVFPVAVPFARRFVLGSGAVGSPGAASDQSGAVVFVKLTTEDGVVGWGEQRALPSWSYETAETMAVVIRRHLAPILEELTPFDVELFHQRAAKRLSPAVSNGFPFARAAVDVAMHDAAGKLAGVPVHALLGGKVYDEIPLCSAIGVGDQDTVRAHAAQSSDYAAYKVKIGGDLDADAAAIETVADVADGKPLWLDANQSYRPAALRQLLDRTRDIRTIHCVEQPVPSTDTLGMQRLRGLIDLPVAIDEGSFSAPDLARAIRLDAADLVVIKVCKSGGLRNALKTAQTALAGGLEILASGLTDCGVAFAAALHVFSQLELALPAELNGPELLTDLYVDGLSITKAVATVPTAPGLGVEVDEERIRAESIDLLYR</sequence>
<dbReference type="Gene3D" id="3.30.390.10">
    <property type="entry name" value="Enolase-like, N-terminal domain"/>
    <property type="match status" value="1"/>
</dbReference>
<reference evidence="5" key="1">
    <citation type="journal article" date="2019" name="Int. J. Syst. Evol. Microbiol.">
        <title>The Global Catalogue of Microorganisms (GCM) 10K type strain sequencing project: providing services to taxonomists for standard genome sequencing and annotation.</title>
        <authorList>
            <consortium name="The Broad Institute Genomics Platform"/>
            <consortium name="The Broad Institute Genome Sequencing Center for Infectious Disease"/>
            <person name="Wu L."/>
            <person name="Ma J."/>
        </authorList>
    </citation>
    <scope>NUCLEOTIDE SEQUENCE [LARGE SCALE GENOMIC DNA]</scope>
    <source>
        <strain evidence="5">JCM 14304</strain>
    </source>
</reference>
<keyword evidence="5" id="KW-1185">Reference proteome</keyword>
<dbReference type="PANTHER" id="PTHR48080:SF3">
    <property type="entry name" value="ENOLASE SUPERFAMILY MEMBER DDB_G0284701"/>
    <property type="match status" value="1"/>
</dbReference>
<dbReference type="Gene3D" id="3.20.20.120">
    <property type="entry name" value="Enolase-like C-terminal domain"/>
    <property type="match status" value="1"/>
</dbReference>
<dbReference type="Pfam" id="PF13378">
    <property type="entry name" value="MR_MLE_C"/>
    <property type="match status" value="1"/>
</dbReference>
<dbReference type="Proteomes" id="UP001500190">
    <property type="component" value="Unassembled WGS sequence"/>
</dbReference>
<dbReference type="SMART" id="SM00922">
    <property type="entry name" value="MR_MLE"/>
    <property type="match status" value="1"/>
</dbReference>
<name>A0ABP4Q2P0_9ACTN</name>
<dbReference type="Pfam" id="PF02746">
    <property type="entry name" value="MR_MLE_N"/>
    <property type="match status" value="1"/>
</dbReference>
<gene>
    <name evidence="4" type="ORF">GCM10009742_49610</name>
</gene>
<dbReference type="InterPro" id="IPR036849">
    <property type="entry name" value="Enolase-like_C_sf"/>
</dbReference>
<feature type="domain" description="Mandelate racemase/muconate lactonizing enzyme C-terminal" evidence="3">
    <location>
        <begin position="161"/>
        <end position="256"/>
    </location>
</feature>
<comment type="similarity">
    <text evidence="1">Belongs to the mandelate racemase/muconate lactonizing enzyme family.</text>
</comment>
<dbReference type="InterPro" id="IPR029017">
    <property type="entry name" value="Enolase-like_N"/>
</dbReference>
<dbReference type="PANTHER" id="PTHR48080">
    <property type="entry name" value="D-GALACTONATE DEHYDRATASE-RELATED"/>
    <property type="match status" value="1"/>
</dbReference>
<dbReference type="SUPFAM" id="SSF51604">
    <property type="entry name" value="Enolase C-terminal domain-like"/>
    <property type="match status" value="1"/>
</dbReference>
<dbReference type="SFLD" id="SFLDG00180">
    <property type="entry name" value="muconate_cycloisomerase"/>
    <property type="match status" value="1"/>
</dbReference>
<dbReference type="SUPFAM" id="SSF54826">
    <property type="entry name" value="Enolase N-terminal domain-like"/>
    <property type="match status" value="1"/>
</dbReference>
<keyword evidence="2" id="KW-0479">Metal-binding</keyword>